<dbReference type="AlphaFoldDB" id="A0A9P7ETZ1"/>
<dbReference type="InterPro" id="IPR014001">
    <property type="entry name" value="Helicase_ATP-bd"/>
</dbReference>
<comment type="caution">
    <text evidence="2">The sequence shown here is derived from an EMBL/GenBank/DDBJ whole genome shotgun (WGS) entry which is preliminary data.</text>
</comment>
<evidence type="ECO:0000313" key="3">
    <source>
        <dbReference type="Proteomes" id="UP000823399"/>
    </source>
</evidence>
<protein>
    <recommendedName>
        <fullName evidence="1">Helicase ATP-binding domain-containing protein</fullName>
    </recommendedName>
</protein>
<keyword evidence="3" id="KW-1185">Reference proteome</keyword>
<dbReference type="Proteomes" id="UP000823399">
    <property type="component" value="Unassembled WGS sequence"/>
</dbReference>
<dbReference type="RefSeq" id="XP_041285585.1">
    <property type="nucleotide sequence ID" value="XM_041434476.1"/>
</dbReference>
<dbReference type="SUPFAM" id="SSF52540">
    <property type="entry name" value="P-loop containing nucleoside triphosphate hydrolases"/>
    <property type="match status" value="1"/>
</dbReference>
<reference evidence="2" key="1">
    <citation type="journal article" date="2020" name="New Phytol.">
        <title>Comparative genomics reveals dynamic genome evolution in host specialist ectomycorrhizal fungi.</title>
        <authorList>
            <person name="Lofgren L.A."/>
            <person name="Nguyen N.H."/>
            <person name="Vilgalys R."/>
            <person name="Ruytinx J."/>
            <person name="Liao H.L."/>
            <person name="Branco S."/>
            <person name="Kuo A."/>
            <person name="LaButti K."/>
            <person name="Lipzen A."/>
            <person name="Andreopoulos W."/>
            <person name="Pangilinan J."/>
            <person name="Riley R."/>
            <person name="Hundley H."/>
            <person name="Na H."/>
            <person name="Barry K."/>
            <person name="Grigoriev I.V."/>
            <person name="Stajich J.E."/>
            <person name="Kennedy P.G."/>
        </authorList>
    </citation>
    <scope>NUCLEOTIDE SEQUENCE</scope>
    <source>
        <strain evidence="2">FC423</strain>
    </source>
</reference>
<dbReference type="GeneID" id="64696735"/>
<dbReference type="EMBL" id="JABBWM010000120">
    <property type="protein sequence ID" value="KAG2088559.1"/>
    <property type="molecule type" value="Genomic_DNA"/>
</dbReference>
<dbReference type="Gene3D" id="3.40.50.300">
    <property type="entry name" value="P-loop containing nucleotide triphosphate hydrolases"/>
    <property type="match status" value="1"/>
</dbReference>
<dbReference type="InterPro" id="IPR027417">
    <property type="entry name" value="P-loop_NTPase"/>
</dbReference>
<evidence type="ECO:0000313" key="2">
    <source>
        <dbReference type="EMBL" id="KAG2088559.1"/>
    </source>
</evidence>
<evidence type="ECO:0000259" key="1">
    <source>
        <dbReference type="PROSITE" id="PS51192"/>
    </source>
</evidence>
<sequence>MARFSIPFLGLCLGVSSWRHISTAFKRKLCRFAEDLSEDDEQDTVVEALKAGHNRSTENRIYGRSPDALAGAPEDLLALFLQASTNWQLSHEFKQLAESGRFGSNFQGTNSPAAAAAVTAPPQCLVNALVPAVETMIISAFMYADYDRKTTARFGMENRCLKVPMSLPVAKLGRIGSVGATYQMKLSDVNDLGSDPSNFERRETDVIAMLRTGGGKYMLAIIPAIMDANKAVIVVLPLKSSTTDWERKLKAMSVPFQVYNQAVPLLKDVNLILISAGKAKFKTWRQHLAELNQVLSVSRTIFDEAHLRPLCENFREAMQYMQEIRQFSMQLALLTGTLPQ</sequence>
<dbReference type="OrthoDB" id="10261556at2759"/>
<feature type="domain" description="Helicase ATP-binding" evidence="1">
    <location>
        <begin position="197"/>
        <end position="340"/>
    </location>
</feature>
<organism evidence="2 3">
    <name type="scientific">Suillus discolor</name>
    <dbReference type="NCBI Taxonomy" id="1912936"/>
    <lineage>
        <taxon>Eukaryota</taxon>
        <taxon>Fungi</taxon>
        <taxon>Dikarya</taxon>
        <taxon>Basidiomycota</taxon>
        <taxon>Agaricomycotina</taxon>
        <taxon>Agaricomycetes</taxon>
        <taxon>Agaricomycetidae</taxon>
        <taxon>Boletales</taxon>
        <taxon>Suillineae</taxon>
        <taxon>Suillaceae</taxon>
        <taxon>Suillus</taxon>
    </lineage>
</organism>
<dbReference type="InterPro" id="IPR011545">
    <property type="entry name" value="DEAD/DEAH_box_helicase_dom"/>
</dbReference>
<dbReference type="GO" id="GO:0003676">
    <property type="term" value="F:nucleic acid binding"/>
    <property type="evidence" value="ECO:0007669"/>
    <property type="project" value="InterPro"/>
</dbReference>
<dbReference type="PROSITE" id="PS51192">
    <property type="entry name" value="HELICASE_ATP_BIND_1"/>
    <property type="match status" value="1"/>
</dbReference>
<gene>
    <name evidence="2" type="ORF">F5147DRAFT_658677</name>
</gene>
<name>A0A9P7ETZ1_9AGAM</name>
<proteinExistence type="predicted"/>
<dbReference type="Pfam" id="PF00270">
    <property type="entry name" value="DEAD"/>
    <property type="match status" value="1"/>
</dbReference>
<dbReference type="GO" id="GO:0005524">
    <property type="term" value="F:ATP binding"/>
    <property type="evidence" value="ECO:0007669"/>
    <property type="project" value="InterPro"/>
</dbReference>
<accession>A0A9P7ETZ1</accession>